<evidence type="ECO:0000256" key="13">
    <source>
        <dbReference type="ARBA" id="ARBA00037962"/>
    </source>
</evidence>
<evidence type="ECO:0000256" key="2">
    <source>
        <dbReference type="ARBA" id="ARBA00022448"/>
    </source>
</evidence>
<comment type="similarity">
    <text evidence="13">Belongs to the BET1 family.</text>
</comment>
<comment type="subcellular location">
    <subcellularLocation>
        <location evidence="14">Endomembrane system</location>
        <topology evidence="14">Single-pass type IV membrane protein</topology>
    </subcellularLocation>
    <subcellularLocation>
        <location evidence="1">Endoplasmic reticulum membrane</location>
        <topology evidence="1">Single-pass membrane protein</topology>
    </subcellularLocation>
    <subcellularLocation>
        <location evidence="12">Golgi apparatus</location>
        <location evidence="12">cis-Golgi network membrane</location>
    </subcellularLocation>
</comment>
<feature type="compositionally biased region" description="Basic and acidic residues" evidence="19">
    <location>
        <begin position="26"/>
        <end position="36"/>
    </location>
</feature>
<dbReference type="SMART" id="SM00397">
    <property type="entry name" value="t_SNARE"/>
    <property type="match status" value="1"/>
</dbReference>
<evidence type="ECO:0000256" key="7">
    <source>
        <dbReference type="ARBA" id="ARBA00022927"/>
    </source>
</evidence>
<evidence type="ECO:0000313" key="22">
    <source>
        <dbReference type="Proteomes" id="UP001562425"/>
    </source>
</evidence>
<dbReference type="EMBL" id="JBEHCU010008719">
    <property type="protein sequence ID" value="KAL1381254.1"/>
    <property type="molecule type" value="Genomic_DNA"/>
</dbReference>
<dbReference type="GO" id="GO:0005789">
    <property type="term" value="C:endoplasmic reticulum membrane"/>
    <property type="evidence" value="ECO:0007669"/>
    <property type="project" value="UniProtKB-SubCell"/>
</dbReference>
<dbReference type="Gene3D" id="1.20.5.110">
    <property type="match status" value="1"/>
</dbReference>
<evidence type="ECO:0000256" key="15">
    <source>
        <dbReference type="ARBA" id="ARBA00054011"/>
    </source>
</evidence>
<evidence type="ECO:0000256" key="12">
    <source>
        <dbReference type="ARBA" id="ARBA00024188"/>
    </source>
</evidence>
<keyword evidence="5" id="KW-0256">Endoplasmic reticulum</keyword>
<protein>
    <recommendedName>
        <fullName evidence="17">BET1 homolog</fullName>
    </recommendedName>
    <alternativeName>
        <fullName evidence="18">Golgi vesicular membrane-trafficking protein p18</fullName>
    </alternativeName>
</protein>
<dbReference type="InterPro" id="IPR039899">
    <property type="entry name" value="BET1_SNARE"/>
</dbReference>
<gene>
    <name evidence="21" type="ORF">pipiens_003445</name>
</gene>
<dbReference type="SUPFAM" id="SSF58038">
    <property type="entry name" value="SNARE fusion complex"/>
    <property type="match status" value="1"/>
</dbReference>
<organism evidence="21 22">
    <name type="scientific">Culex pipiens pipiens</name>
    <name type="common">Northern house mosquito</name>
    <dbReference type="NCBI Taxonomy" id="38569"/>
    <lineage>
        <taxon>Eukaryota</taxon>
        <taxon>Metazoa</taxon>
        <taxon>Ecdysozoa</taxon>
        <taxon>Arthropoda</taxon>
        <taxon>Hexapoda</taxon>
        <taxon>Insecta</taxon>
        <taxon>Pterygota</taxon>
        <taxon>Neoptera</taxon>
        <taxon>Endopterygota</taxon>
        <taxon>Diptera</taxon>
        <taxon>Nematocera</taxon>
        <taxon>Culicoidea</taxon>
        <taxon>Culicidae</taxon>
        <taxon>Culicinae</taxon>
        <taxon>Culicini</taxon>
        <taxon>Culex</taxon>
        <taxon>Culex</taxon>
    </lineage>
</organism>
<dbReference type="CDD" id="cd15853">
    <property type="entry name" value="SNARE_Bet1"/>
    <property type="match status" value="1"/>
</dbReference>
<accession>A0ABD1CY10</accession>
<keyword evidence="11" id="KW-0472">Membrane</keyword>
<evidence type="ECO:0000259" key="20">
    <source>
        <dbReference type="PROSITE" id="PS50192"/>
    </source>
</evidence>
<keyword evidence="8" id="KW-1133">Transmembrane helix</keyword>
<evidence type="ECO:0000256" key="11">
    <source>
        <dbReference type="ARBA" id="ARBA00023136"/>
    </source>
</evidence>
<keyword evidence="9" id="KW-0333">Golgi apparatus</keyword>
<dbReference type="GO" id="GO:0016192">
    <property type="term" value="P:vesicle-mediated transport"/>
    <property type="evidence" value="ECO:0007669"/>
    <property type="project" value="UniProtKB-KW"/>
</dbReference>
<evidence type="ECO:0000256" key="16">
    <source>
        <dbReference type="ARBA" id="ARBA00063965"/>
    </source>
</evidence>
<evidence type="ECO:0000256" key="5">
    <source>
        <dbReference type="ARBA" id="ARBA00022824"/>
    </source>
</evidence>
<dbReference type="GO" id="GO:0005794">
    <property type="term" value="C:Golgi apparatus"/>
    <property type="evidence" value="ECO:0007669"/>
    <property type="project" value="UniProtKB-SubCell"/>
</dbReference>
<keyword evidence="6" id="KW-0931">ER-Golgi transport</keyword>
<evidence type="ECO:0000256" key="19">
    <source>
        <dbReference type="SAM" id="MobiDB-lite"/>
    </source>
</evidence>
<dbReference type="PANTHER" id="PTHR12791">
    <property type="entry name" value="GOLGI SNARE BET1-RELATED"/>
    <property type="match status" value="1"/>
</dbReference>
<evidence type="ECO:0000256" key="18">
    <source>
        <dbReference type="ARBA" id="ARBA00077825"/>
    </source>
</evidence>
<keyword evidence="3" id="KW-0597">Phosphoprotein</keyword>
<feature type="region of interest" description="Disordered" evidence="19">
    <location>
        <begin position="1"/>
        <end position="36"/>
    </location>
</feature>
<evidence type="ECO:0000256" key="10">
    <source>
        <dbReference type="ARBA" id="ARBA00023054"/>
    </source>
</evidence>
<evidence type="ECO:0000256" key="1">
    <source>
        <dbReference type="ARBA" id="ARBA00004389"/>
    </source>
</evidence>
<keyword evidence="22" id="KW-1185">Reference proteome</keyword>
<evidence type="ECO:0000256" key="6">
    <source>
        <dbReference type="ARBA" id="ARBA00022892"/>
    </source>
</evidence>
<dbReference type="GO" id="GO:0015031">
    <property type="term" value="P:protein transport"/>
    <property type="evidence" value="ECO:0007669"/>
    <property type="project" value="UniProtKB-KW"/>
</dbReference>
<comment type="caution">
    <text evidence="21">The sequence shown here is derived from an EMBL/GenBank/DDBJ whole genome shotgun (WGS) entry which is preliminary data.</text>
</comment>
<evidence type="ECO:0000256" key="3">
    <source>
        <dbReference type="ARBA" id="ARBA00022553"/>
    </source>
</evidence>
<reference evidence="21 22" key="1">
    <citation type="submission" date="2024-05" db="EMBL/GenBank/DDBJ databases">
        <title>Culex pipiens pipiens assembly and annotation.</title>
        <authorList>
            <person name="Alout H."/>
            <person name="Durand T."/>
        </authorList>
    </citation>
    <scope>NUCLEOTIDE SEQUENCE [LARGE SCALE GENOMIC DNA]</scope>
    <source>
        <strain evidence="21">HA-2024</strain>
        <tissue evidence="21">Whole body</tissue>
    </source>
</reference>
<evidence type="ECO:0000256" key="4">
    <source>
        <dbReference type="ARBA" id="ARBA00022692"/>
    </source>
</evidence>
<keyword evidence="2" id="KW-0813">Transport</keyword>
<dbReference type="AlphaFoldDB" id="A0ABD1CY10"/>
<proteinExistence type="inferred from homology"/>
<keyword evidence="4" id="KW-0812">Transmembrane</keyword>
<sequence>MRRSQGYAYQPLGQNPGPSGSGGAHSSHDALEEENERMADELKGKIGALKSLTIDIGNEVRYQDKLLRGIDEDMDRTGGFMSNTISRVVRLGKGGHRNYMCYMFLFVISQEHDISFISQPANKVVRRKRGNCYICHHRKTSSGSDLVS</sequence>
<name>A0ABD1CY10_CULPP</name>
<evidence type="ECO:0000256" key="9">
    <source>
        <dbReference type="ARBA" id="ARBA00023034"/>
    </source>
</evidence>
<evidence type="ECO:0000256" key="14">
    <source>
        <dbReference type="ARBA" id="ARBA00046280"/>
    </source>
</evidence>
<evidence type="ECO:0000256" key="17">
    <source>
        <dbReference type="ARBA" id="ARBA00071590"/>
    </source>
</evidence>
<comment type="subunit">
    <text evidence="16">Interacts with SNARE complex members GOSR2, SEC22B and STX5. Interacts with LMAN1/ERGIC53. Interacts with STX17.</text>
</comment>
<comment type="function">
    <text evidence="15">Required for vesicular transport from the ER to the Golgi complex. Functions as a SNARE involved in the docking process of ER-derived vesicles with the cis-Golgi membrane.</text>
</comment>
<keyword evidence="10" id="KW-0175">Coiled coil</keyword>
<dbReference type="PROSITE" id="PS50192">
    <property type="entry name" value="T_SNARE"/>
    <property type="match status" value="1"/>
</dbReference>
<evidence type="ECO:0000313" key="21">
    <source>
        <dbReference type="EMBL" id="KAL1381254.1"/>
    </source>
</evidence>
<keyword evidence="7" id="KW-0653">Protein transport</keyword>
<dbReference type="Proteomes" id="UP001562425">
    <property type="component" value="Unassembled WGS sequence"/>
</dbReference>
<dbReference type="FunFam" id="1.20.5.110:FF:000026">
    <property type="entry name" value="BET1 homolog"/>
    <property type="match status" value="1"/>
</dbReference>
<dbReference type="InterPro" id="IPR000727">
    <property type="entry name" value="T_SNARE_dom"/>
</dbReference>
<evidence type="ECO:0000256" key="8">
    <source>
        <dbReference type="ARBA" id="ARBA00022989"/>
    </source>
</evidence>
<feature type="domain" description="T-SNARE coiled-coil homology" evidence="20">
    <location>
        <begin position="29"/>
        <end position="91"/>
    </location>
</feature>